<dbReference type="OrthoDB" id="424969at2759"/>
<dbReference type="Pfam" id="PF10558">
    <property type="entry name" value="MTP18"/>
    <property type="match status" value="1"/>
</dbReference>
<name>A0A1X2GYG5_9FUNG</name>
<dbReference type="GO" id="GO:0005739">
    <property type="term" value="C:mitochondrion"/>
    <property type="evidence" value="ECO:0007669"/>
    <property type="project" value="TreeGrafter"/>
</dbReference>
<evidence type="ECO:0000313" key="5">
    <source>
        <dbReference type="Proteomes" id="UP000242146"/>
    </source>
</evidence>
<accession>A0A1X2GYG5</accession>
<dbReference type="PANTHER" id="PTHR11001:SF2">
    <property type="entry name" value="MITOCHONDRIAL FISSION PROCESS PROTEIN 1"/>
    <property type="match status" value="1"/>
</dbReference>
<dbReference type="PANTHER" id="PTHR11001">
    <property type="entry name" value="MITOCHONDRIAL FISSION PROCESS PROTEIN 1"/>
    <property type="match status" value="1"/>
</dbReference>
<protein>
    <recommendedName>
        <fullName evidence="2">Mitochondrial fission process protein 1</fullName>
    </recommendedName>
    <alternativeName>
        <fullName evidence="3">Mitochondrial 18 kDa protein</fullName>
    </alternativeName>
</protein>
<dbReference type="InterPro" id="IPR019560">
    <property type="entry name" value="Mitochondrial_18_kDa_protein"/>
</dbReference>
<evidence type="ECO:0000256" key="1">
    <source>
        <dbReference type="ARBA" id="ARBA00009224"/>
    </source>
</evidence>
<evidence type="ECO:0000256" key="3">
    <source>
        <dbReference type="ARBA" id="ARBA00029631"/>
    </source>
</evidence>
<evidence type="ECO:0000256" key="2">
    <source>
        <dbReference type="ARBA" id="ARBA00017835"/>
    </source>
</evidence>
<dbReference type="Proteomes" id="UP000242146">
    <property type="component" value="Unassembled WGS sequence"/>
</dbReference>
<dbReference type="AlphaFoldDB" id="A0A1X2GYG5"/>
<evidence type="ECO:0000313" key="4">
    <source>
        <dbReference type="EMBL" id="ORX63133.1"/>
    </source>
</evidence>
<keyword evidence="5" id="KW-1185">Reference proteome</keyword>
<reference evidence="4 5" key="1">
    <citation type="submission" date="2016-07" db="EMBL/GenBank/DDBJ databases">
        <title>Pervasive Adenine N6-methylation of Active Genes in Fungi.</title>
        <authorList>
            <consortium name="DOE Joint Genome Institute"/>
            <person name="Mondo S.J."/>
            <person name="Dannebaum R.O."/>
            <person name="Kuo R.C."/>
            <person name="Labutti K."/>
            <person name="Haridas S."/>
            <person name="Kuo A."/>
            <person name="Salamov A."/>
            <person name="Ahrendt S.R."/>
            <person name="Lipzen A."/>
            <person name="Sullivan W."/>
            <person name="Andreopoulos W.B."/>
            <person name="Clum A."/>
            <person name="Lindquist E."/>
            <person name="Daum C."/>
            <person name="Ramamoorthy G.K."/>
            <person name="Gryganskyi A."/>
            <person name="Culley D."/>
            <person name="Magnuson J.K."/>
            <person name="James T.Y."/>
            <person name="O'Malley M.A."/>
            <person name="Stajich J.E."/>
            <person name="Spatafora J.W."/>
            <person name="Visel A."/>
            <person name="Grigoriev I.V."/>
        </authorList>
    </citation>
    <scope>NUCLEOTIDE SEQUENCE [LARGE SCALE GENOMIC DNA]</scope>
    <source>
        <strain evidence="4 5">NRRL 3301</strain>
    </source>
</reference>
<organism evidence="4 5">
    <name type="scientific">Hesseltinella vesiculosa</name>
    <dbReference type="NCBI Taxonomy" id="101127"/>
    <lineage>
        <taxon>Eukaryota</taxon>
        <taxon>Fungi</taxon>
        <taxon>Fungi incertae sedis</taxon>
        <taxon>Mucoromycota</taxon>
        <taxon>Mucoromycotina</taxon>
        <taxon>Mucoromycetes</taxon>
        <taxon>Mucorales</taxon>
        <taxon>Cunninghamellaceae</taxon>
        <taxon>Hesseltinella</taxon>
    </lineage>
</organism>
<comment type="caution">
    <text evidence="4">The sequence shown here is derived from an EMBL/GenBank/DDBJ whole genome shotgun (WGS) entry which is preliminary data.</text>
</comment>
<sequence>MSHPETETSASSPFDQSLTENLKEHVKEGEIDSVNTPARYLAYASRFRTAILASSRYLAYTSEVGEAVRPIAHPNLVRAAYAVSWTYVLGDVGYEGYKAHHRGAVSEEWSGGSNAEVGVTVVKRGVFQSIASMLLPALTVHTTVKYTSKAFKDVKNVKIRTWGPTMLGLAVIPVLPYLFDEPMEHVIDSLFEPIEKKVKAMEQIVTDEKKTQ</sequence>
<dbReference type="EMBL" id="MCGT01000001">
    <property type="protein sequence ID" value="ORX63133.1"/>
    <property type="molecule type" value="Genomic_DNA"/>
</dbReference>
<gene>
    <name evidence="4" type="ORF">DM01DRAFT_1278165</name>
</gene>
<dbReference type="GO" id="GO:0000266">
    <property type="term" value="P:mitochondrial fission"/>
    <property type="evidence" value="ECO:0007669"/>
    <property type="project" value="TreeGrafter"/>
</dbReference>
<dbReference type="STRING" id="101127.A0A1X2GYG5"/>
<comment type="similarity">
    <text evidence="1">Belongs to the MTFP1 family.</text>
</comment>
<proteinExistence type="inferred from homology"/>